<dbReference type="AlphaFoldDB" id="A0A3T1CG43"/>
<dbReference type="InterPro" id="IPR006380">
    <property type="entry name" value="SPP-like_dom"/>
</dbReference>
<keyword evidence="3" id="KW-0328">Glycosyltransferase</keyword>
<name>A0A3T1CG43_9SPHN</name>
<comment type="similarity">
    <text evidence="1">Belongs to the glycosyltransferase 1 family.</text>
</comment>
<dbReference type="InterPro" id="IPR001296">
    <property type="entry name" value="Glyco_trans_1"/>
</dbReference>
<dbReference type="Gene3D" id="3.40.50.2000">
    <property type="entry name" value="Glycogen Phosphorylase B"/>
    <property type="match status" value="3"/>
</dbReference>
<keyword evidence="4" id="KW-0808">Transferase</keyword>
<dbReference type="Gene3D" id="3.40.50.1000">
    <property type="entry name" value="HAD superfamily/HAD-like"/>
    <property type="match status" value="1"/>
</dbReference>
<dbReference type="InterPro" id="IPR036412">
    <property type="entry name" value="HAD-like_sf"/>
</dbReference>
<dbReference type="PANTHER" id="PTHR46039:SF5">
    <property type="entry name" value="SUCROSE-PHOSPHATE SYNTHASE 3-RELATED"/>
    <property type="match status" value="1"/>
</dbReference>
<dbReference type="InterPro" id="IPR006379">
    <property type="entry name" value="HAD-SF_hydro_IIB"/>
</dbReference>
<dbReference type="InterPro" id="IPR044161">
    <property type="entry name" value="SPS"/>
</dbReference>
<dbReference type="NCBIfam" id="TIGR01484">
    <property type="entry name" value="HAD-SF-IIB"/>
    <property type="match status" value="1"/>
</dbReference>
<dbReference type="Proteomes" id="UP000290057">
    <property type="component" value="Chromosome"/>
</dbReference>
<sequence>MHIVSLALGGCLKAEPVRYGITEDTGGHITYILGEMDALARRDDVTLAEIVTRRFDDPRLGAAHALEEEWVAPKVLIRRIDSGDRRYLAKEALSADREGFTRAFIADLRRRERLPDVIHAHFADAADVARKVEVELGIPFIYTAHSLGMDKRDALSSPSPALDARIAEEDRAIACARAVIGSSRDECERQLVAYPSAAIGRIHRLIPGIDRRRAPSNTTPANELIAPFLREMDKPIVLAIARPVHKKNLVRLVDAFGANPVLREKCNLVVLAGLREGLESGAKEQQQVLRGLIDAIDRHDLYGSVAYPKSHSREQVEALYALAAETRGVFVNPALMEPYGLTLVEAAAHGLPVVATKVGGPQDIIGELEHGLLVDPRDGAGIGMAIERLVTDRALWEQCARNARGNSLGVDWDAYAAGFVAIAQNAVAPSAIELPRPDYLLVSDLDNTLTGCDRGVQRIAQFFRRKAEFGFVIATGRSIVEGRRLVRDWNLPEPRAWITSVGTEIYVERAGELVLDQTYADQILRDWHPEAIDRALADVPGLVPQANYEQRTYKRSYYAESPELARSVDQRLQAAGIPARVVFSHGRLLDVLPRNAGKAAAMRHVAQSFAIPLERVFAAGDSGNDADMLSACRNAILVGNHAAEVASLAQRPNVYLARRSHASGTLEGVLAQHRAQRNRHRQDRRIPA</sequence>
<dbReference type="Pfam" id="PF00534">
    <property type="entry name" value="Glycos_transf_1"/>
    <property type="match status" value="1"/>
</dbReference>
<dbReference type="SUPFAM" id="SSF53756">
    <property type="entry name" value="UDP-Glycosyltransferase/glycogen phosphorylase"/>
    <property type="match status" value="1"/>
</dbReference>
<dbReference type="Gene3D" id="3.90.1070.10">
    <property type="match status" value="1"/>
</dbReference>
<dbReference type="Pfam" id="PF13579">
    <property type="entry name" value="Glyco_trans_4_4"/>
    <property type="match status" value="1"/>
</dbReference>
<dbReference type="InterPro" id="IPR023214">
    <property type="entry name" value="HAD_sf"/>
</dbReference>
<dbReference type="SFLD" id="SFLDG01141">
    <property type="entry name" value="C2.B.1:_Sucrose_Phosphatase_Li"/>
    <property type="match status" value="1"/>
</dbReference>
<dbReference type="EMBL" id="AP019389">
    <property type="protein sequence ID" value="BBI19964.1"/>
    <property type="molecule type" value="Genomic_DNA"/>
</dbReference>
<feature type="domain" description="Sucrose phosphatase-like" evidence="7">
    <location>
        <begin position="438"/>
        <end position="669"/>
    </location>
</feature>
<dbReference type="GO" id="GO:0046524">
    <property type="term" value="F:sucrose-phosphate synthase activity"/>
    <property type="evidence" value="ECO:0007669"/>
    <property type="project" value="UniProtKB-EC"/>
</dbReference>
<keyword evidence="10" id="KW-1185">Reference proteome</keyword>
<protein>
    <recommendedName>
        <fullName evidence="2">sucrose-phosphate synthase</fullName>
        <ecNumber evidence="2">2.4.1.14</ecNumber>
    </recommendedName>
</protein>
<dbReference type="PANTHER" id="PTHR46039">
    <property type="entry name" value="SUCROSE-PHOSPHATE SYNTHASE 3-RELATED"/>
    <property type="match status" value="1"/>
</dbReference>
<reference evidence="9 10" key="1">
    <citation type="submission" date="2019-01" db="EMBL/GenBank/DDBJ databases">
        <title>Complete genome sequence of Erythrobacter flavus KJ5.</title>
        <authorList>
            <person name="Kanesaki Y."/>
            <person name="Brotosudarmo T."/>
            <person name="Moriuchi R."/>
            <person name="Awai K."/>
        </authorList>
    </citation>
    <scope>NUCLEOTIDE SEQUENCE [LARGE SCALE GENOMIC DNA]</scope>
    <source>
        <strain evidence="9 10">KJ5</strain>
    </source>
</reference>
<evidence type="ECO:0000313" key="9">
    <source>
        <dbReference type="EMBL" id="BBI19964.1"/>
    </source>
</evidence>
<dbReference type="InterPro" id="IPR028098">
    <property type="entry name" value="Glyco_trans_4-like_N"/>
</dbReference>
<gene>
    <name evidence="9" type="primary">sps</name>
    <name evidence="9" type="ORF">EKJ_08110</name>
</gene>
<evidence type="ECO:0000256" key="2">
    <source>
        <dbReference type="ARBA" id="ARBA00012536"/>
    </source>
</evidence>
<evidence type="ECO:0000313" key="10">
    <source>
        <dbReference type="Proteomes" id="UP000290057"/>
    </source>
</evidence>
<dbReference type="SUPFAM" id="SSF56784">
    <property type="entry name" value="HAD-like"/>
    <property type="match status" value="1"/>
</dbReference>
<comment type="catalytic activity">
    <reaction evidence="5">
        <text>beta-D-fructose 6-phosphate + UDP-alpha-D-glucose = sucrose 6(F)-phosphate + UDP + H(+)</text>
        <dbReference type="Rhea" id="RHEA:22172"/>
        <dbReference type="ChEBI" id="CHEBI:15378"/>
        <dbReference type="ChEBI" id="CHEBI:57634"/>
        <dbReference type="ChEBI" id="CHEBI:57723"/>
        <dbReference type="ChEBI" id="CHEBI:58223"/>
        <dbReference type="ChEBI" id="CHEBI:58885"/>
        <dbReference type="EC" id="2.4.1.14"/>
    </reaction>
</comment>
<dbReference type="SFLD" id="SFLDS00003">
    <property type="entry name" value="Haloacid_Dehalogenase"/>
    <property type="match status" value="1"/>
</dbReference>
<feature type="domain" description="Glycosyltransferase subfamily 4-like N-terminal" evidence="8">
    <location>
        <begin position="26"/>
        <end position="188"/>
    </location>
</feature>
<proteinExistence type="inferred from homology"/>
<dbReference type="RefSeq" id="WP_130586002.1">
    <property type="nucleotide sequence ID" value="NZ_AP019389.1"/>
</dbReference>
<evidence type="ECO:0000259" key="6">
    <source>
        <dbReference type="Pfam" id="PF00534"/>
    </source>
</evidence>
<dbReference type="SFLD" id="SFLDG01140">
    <property type="entry name" value="C2.B:_Phosphomannomutase_and_P"/>
    <property type="match status" value="1"/>
</dbReference>
<dbReference type="EC" id="2.4.1.14" evidence="2"/>
<evidence type="ECO:0000256" key="5">
    <source>
        <dbReference type="ARBA" id="ARBA00047471"/>
    </source>
</evidence>
<evidence type="ECO:0000259" key="8">
    <source>
        <dbReference type="Pfam" id="PF13579"/>
    </source>
</evidence>
<evidence type="ECO:0000256" key="1">
    <source>
        <dbReference type="ARBA" id="ARBA00006530"/>
    </source>
</evidence>
<dbReference type="GO" id="GO:0016791">
    <property type="term" value="F:phosphatase activity"/>
    <property type="evidence" value="ECO:0007669"/>
    <property type="project" value="UniProtKB-ARBA"/>
</dbReference>
<evidence type="ECO:0000259" key="7">
    <source>
        <dbReference type="Pfam" id="PF05116"/>
    </source>
</evidence>
<evidence type="ECO:0000256" key="3">
    <source>
        <dbReference type="ARBA" id="ARBA00022676"/>
    </source>
</evidence>
<feature type="domain" description="Glycosyl transferase family 1" evidence="6">
    <location>
        <begin position="227"/>
        <end position="404"/>
    </location>
</feature>
<accession>A0A3T1CG43</accession>
<dbReference type="Pfam" id="PF05116">
    <property type="entry name" value="S6PP"/>
    <property type="match status" value="1"/>
</dbReference>
<evidence type="ECO:0000256" key="4">
    <source>
        <dbReference type="ARBA" id="ARBA00022679"/>
    </source>
</evidence>
<organism evidence="9 10">
    <name type="scientific">Qipengyuania flava</name>
    <dbReference type="NCBI Taxonomy" id="192812"/>
    <lineage>
        <taxon>Bacteria</taxon>
        <taxon>Pseudomonadati</taxon>
        <taxon>Pseudomonadota</taxon>
        <taxon>Alphaproteobacteria</taxon>
        <taxon>Sphingomonadales</taxon>
        <taxon>Erythrobacteraceae</taxon>
        <taxon>Qipengyuania</taxon>
    </lineage>
</organism>